<proteinExistence type="predicted"/>
<evidence type="ECO:0000313" key="1">
    <source>
        <dbReference type="EMBL" id="OHA01105.1"/>
    </source>
</evidence>
<organism evidence="1 2">
    <name type="scientific">Candidatus Sungbacteria bacterium RIFCSPHIGHO2_02_FULL_49_20</name>
    <dbReference type="NCBI Taxonomy" id="1802272"/>
    <lineage>
        <taxon>Bacteria</taxon>
        <taxon>Candidatus Sungiibacteriota</taxon>
    </lineage>
</organism>
<gene>
    <name evidence="1" type="ORF">A3C12_02395</name>
</gene>
<sequence>MNRKFTVVLVLVVALIMIVGSIMPTIAEARDRYGPHFGFWGPHVNPYWGPPYLGCNPWNAWCSPSVYVPPLYPLFAPSVVVPQVREQIIIQSPQTYIQQQPVEQQYWYLCKSAGPSGTYYPYVQSCPGGWVKVVPQTAPPQ</sequence>
<dbReference type="AlphaFoldDB" id="A0A1G2KNY2"/>
<protein>
    <submittedName>
        <fullName evidence="1">Uncharacterized protein</fullName>
    </submittedName>
</protein>
<accession>A0A1G2KNY2</accession>
<reference evidence="1 2" key="1">
    <citation type="journal article" date="2016" name="Nat. Commun.">
        <title>Thousands of microbial genomes shed light on interconnected biogeochemical processes in an aquifer system.</title>
        <authorList>
            <person name="Anantharaman K."/>
            <person name="Brown C.T."/>
            <person name="Hug L.A."/>
            <person name="Sharon I."/>
            <person name="Castelle C.J."/>
            <person name="Probst A.J."/>
            <person name="Thomas B.C."/>
            <person name="Singh A."/>
            <person name="Wilkins M.J."/>
            <person name="Karaoz U."/>
            <person name="Brodie E.L."/>
            <person name="Williams K.H."/>
            <person name="Hubbard S.S."/>
            <person name="Banfield J.F."/>
        </authorList>
    </citation>
    <scope>NUCLEOTIDE SEQUENCE [LARGE SCALE GENOMIC DNA]</scope>
</reference>
<dbReference type="Proteomes" id="UP000178710">
    <property type="component" value="Unassembled WGS sequence"/>
</dbReference>
<dbReference type="EMBL" id="MHQK01000035">
    <property type="protein sequence ID" value="OHA01105.1"/>
    <property type="molecule type" value="Genomic_DNA"/>
</dbReference>
<comment type="caution">
    <text evidence="1">The sequence shown here is derived from an EMBL/GenBank/DDBJ whole genome shotgun (WGS) entry which is preliminary data.</text>
</comment>
<evidence type="ECO:0000313" key="2">
    <source>
        <dbReference type="Proteomes" id="UP000178710"/>
    </source>
</evidence>
<name>A0A1G2KNY2_9BACT</name>